<dbReference type="InterPro" id="IPR026337">
    <property type="entry name" value="AKG_HExxH"/>
</dbReference>
<name>A0A0C5B7Y1_9MICO</name>
<dbReference type="Proteomes" id="UP000052979">
    <property type="component" value="Unassembled WGS sequence"/>
</dbReference>
<dbReference type="RefSeq" id="WP_042733705.1">
    <property type="nucleotide sequence ID" value="NZ_CP010848.1"/>
</dbReference>
<evidence type="ECO:0000313" key="2">
    <source>
        <dbReference type="Proteomes" id="UP000052979"/>
    </source>
</evidence>
<evidence type="ECO:0008006" key="3">
    <source>
        <dbReference type="Google" id="ProtNLM"/>
    </source>
</evidence>
<dbReference type="NCBIfam" id="TIGR04267">
    <property type="entry name" value="mod_HExxH"/>
    <property type="match status" value="1"/>
</dbReference>
<dbReference type="STRING" id="145458.APU90_05945"/>
<evidence type="ECO:0000313" key="1">
    <source>
        <dbReference type="EMBL" id="KKM45668.1"/>
    </source>
</evidence>
<dbReference type="EMBL" id="LBFI01000032">
    <property type="protein sequence ID" value="KKM45668.1"/>
    <property type="molecule type" value="Genomic_DNA"/>
</dbReference>
<organism evidence="1 2">
    <name type="scientific">Rathayibacter toxicus</name>
    <dbReference type="NCBI Taxonomy" id="145458"/>
    <lineage>
        <taxon>Bacteria</taxon>
        <taxon>Bacillati</taxon>
        <taxon>Actinomycetota</taxon>
        <taxon>Actinomycetes</taxon>
        <taxon>Micrococcales</taxon>
        <taxon>Microbacteriaceae</taxon>
        <taxon>Rathayibacter</taxon>
    </lineage>
</organism>
<reference evidence="1 2" key="1">
    <citation type="submission" date="2015-04" db="EMBL/GenBank/DDBJ databases">
        <title>Draft genome sequence of Rathayibacter toxicus strain FH-142 (AKA 70134 or CS 32), a Western Australian isolate.</title>
        <authorList>
            <consortium name="Consortium for Microbial Forensics and Genomics (microFORGE)"/>
            <person name="Knight B.M."/>
            <person name="Roberts D.P."/>
            <person name="Lin D."/>
            <person name="Hari K."/>
            <person name="Fletcher J."/>
            <person name="Melcher U."/>
            <person name="Blagden T."/>
            <person name="Luster D.G."/>
            <person name="Sechler A.J."/>
            <person name="Schneider W.L."/>
            <person name="Winegar R.A."/>
        </authorList>
    </citation>
    <scope>NUCLEOTIDE SEQUENCE [LARGE SCALE GENOMIC DNA]</scope>
    <source>
        <strain evidence="1 2">FH142</strain>
    </source>
</reference>
<protein>
    <recommendedName>
        <fullName evidence="3">HEXXH motif domain-containing protein</fullName>
    </recommendedName>
</protein>
<accession>A0A0C5B7Y1</accession>
<dbReference type="AlphaFoldDB" id="A0A0C5B7Y1"/>
<keyword evidence="2" id="KW-1185">Reference proteome</keyword>
<sequence>MGSLTEQPSRPSITSDESRSLALADGSIDLVKAYYLERLAAGIDGGLRVASTRAGADGRTRIEMVRNAFEQLSLEEQLAAVDHPMVHFMWLKLMESVRDGSSDDVDVLLSDLGRLFAAACLSSTNCSAFALPVVVRNGELRLIGANRVLLLPELDGVGTISSSGGGEFTIQAGASVHRFPASDLFIGDSRDLGLSSIPVPGLDDRIEIISIDPLLIDLFGSMNSKPHDADAPIYDLTCESHVSKETVDGFERAMALITEVYPGMAREIVSYTKVIVPFRSQHISTFAENATMGAIFMSEAHKPFSDVLFAAEHIIHEHSHLRMALIMEIDPIFEVREGALFDSPWRKDPRPLLGIVQGAFVFARIARFLNYAVQATGHASFADRRAQVLIELAEAVALLADAEGVAHTALGQALIEEYRAEIATTTAPVAA</sequence>
<comment type="caution">
    <text evidence="1">The sequence shown here is derived from an EMBL/GenBank/DDBJ whole genome shotgun (WGS) entry which is preliminary data.</text>
</comment>
<dbReference type="KEGG" id="rtc:APU90_05945"/>
<dbReference type="PATRIC" id="fig|145458.7.peg.128"/>
<proteinExistence type="predicted"/>
<dbReference type="GeneID" id="93666124"/>
<dbReference type="KEGG" id="rtx:TI83_00535"/>
<gene>
    <name evidence="1" type="ORF">VT73_05760</name>
</gene>